<dbReference type="AlphaFoldDB" id="A0A4U5NXI6"/>
<proteinExistence type="predicted"/>
<name>A0A4U5NXI6_STECR</name>
<evidence type="ECO:0000313" key="2">
    <source>
        <dbReference type="Proteomes" id="UP000298663"/>
    </source>
</evidence>
<organism evidence="1 2">
    <name type="scientific">Steinernema carpocapsae</name>
    <name type="common">Entomopathogenic nematode</name>
    <dbReference type="NCBI Taxonomy" id="34508"/>
    <lineage>
        <taxon>Eukaryota</taxon>
        <taxon>Metazoa</taxon>
        <taxon>Ecdysozoa</taxon>
        <taxon>Nematoda</taxon>
        <taxon>Chromadorea</taxon>
        <taxon>Rhabditida</taxon>
        <taxon>Tylenchina</taxon>
        <taxon>Panagrolaimomorpha</taxon>
        <taxon>Strongyloidoidea</taxon>
        <taxon>Steinernematidae</taxon>
        <taxon>Steinernema</taxon>
    </lineage>
</organism>
<gene>
    <name evidence="1" type="ORF">L596_012578</name>
</gene>
<comment type="caution">
    <text evidence="1">The sequence shown here is derived from an EMBL/GenBank/DDBJ whole genome shotgun (WGS) entry which is preliminary data.</text>
</comment>
<dbReference type="Proteomes" id="UP000298663">
    <property type="component" value="Unassembled WGS sequence"/>
</dbReference>
<dbReference type="EMBL" id="AZBU02000003">
    <property type="protein sequence ID" value="TKR88319.1"/>
    <property type="molecule type" value="Genomic_DNA"/>
</dbReference>
<keyword evidence="2" id="KW-1185">Reference proteome</keyword>
<accession>A0A4U5NXI6</accession>
<sequence length="286" mass="32791">MDFIPADFVEQLIRHFSKSQLIEALKFDDQYGCLAEKASNRRFQYEVKDFSARDACSQMFLAHGCMIREPLSPLRFGFCTRIHVALTTSPFSPAATETTKILSQIAAFEKNCSHFCVCLLYEITDERDMGLLELWKITSFRLGFPNNSSLFNDLLGRISQKRVLESLVFCIASKASIKLRRFYILLLQNQFKHLRVSFNYLDKVEYFIQFWKKYKVAMKGKKFTIGEVQAPETALGYVQNVAVKLGMFTENVKTTAITTELKIGTDKNSLITCSGNYNAAEIVFKF</sequence>
<protein>
    <submittedName>
        <fullName evidence="1">Uncharacterized protein</fullName>
    </submittedName>
</protein>
<reference evidence="1 2" key="1">
    <citation type="journal article" date="2015" name="Genome Biol.">
        <title>Comparative genomics of Steinernema reveals deeply conserved gene regulatory networks.</title>
        <authorList>
            <person name="Dillman A.R."/>
            <person name="Macchietto M."/>
            <person name="Porter C.F."/>
            <person name="Rogers A."/>
            <person name="Williams B."/>
            <person name="Antoshechkin I."/>
            <person name="Lee M.M."/>
            <person name="Goodwin Z."/>
            <person name="Lu X."/>
            <person name="Lewis E.E."/>
            <person name="Goodrich-Blair H."/>
            <person name="Stock S.P."/>
            <person name="Adams B.J."/>
            <person name="Sternberg P.W."/>
            <person name="Mortazavi A."/>
        </authorList>
    </citation>
    <scope>NUCLEOTIDE SEQUENCE [LARGE SCALE GENOMIC DNA]</scope>
    <source>
        <strain evidence="1 2">ALL</strain>
    </source>
</reference>
<evidence type="ECO:0000313" key="1">
    <source>
        <dbReference type="EMBL" id="TKR88319.1"/>
    </source>
</evidence>
<reference evidence="1 2" key="2">
    <citation type="journal article" date="2019" name="G3 (Bethesda)">
        <title>Hybrid Assembly of the Genome of the Entomopathogenic Nematode Steinernema carpocapsae Identifies the X-Chromosome.</title>
        <authorList>
            <person name="Serra L."/>
            <person name="Macchietto M."/>
            <person name="Macias-Munoz A."/>
            <person name="McGill C.J."/>
            <person name="Rodriguez I.M."/>
            <person name="Rodriguez B."/>
            <person name="Murad R."/>
            <person name="Mortazavi A."/>
        </authorList>
    </citation>
    <scope>NUCLEOTIDE SEQUENCE [LARGE SCALE GENOMIC DNA]</scope>
    <source>
        <strain evidence="1 2">ALL</strain>
    </source>
</reference>